<reference evidence="6 7" key="1">
    <citation type="submission" date="2023-05" db="EMBL/GenBank/DDBJ databases">
        <title>A Combination of Whole Genome Sequencing and Metagenomics Reveals Diversity of Listeria spp. in Soil Collected from the Nantahala National Forest.</title>
        <authorList>
            <person name="Wang J."/>
            <person name="Schamp C.N."/>
            <person name="Hudson L.K."/>
            <person name="Chaggar H.K."/>
            <person name="Bryan D.W."/>
            <person name="Radosevich M."/>
            <person name="Denes T.G."/>
        </authorList>
    </citation>
    <scope>NUCLEOTIDE SEQUENCE [LARGE SCALE GENOMIC DNA]</scope>
    <source>
        <strain evidence="6 7">UTK S2-0002</strain>
    </source>
</reference>
<dbReference type="SUPFAM" id="SSF52540">
    <property type="entry name" value="P-loop containing nucleoside triphosphate hydrolases"/>
    <property type="match status" value="1"/>
</dbReference>
<keyword evidence="3" id="KW-0547">Nucleotide-binding</keyword>
<evidence type="ECO:0000313" key="7">
    <source>
        <dbReference type="Proteomes" id="UP001252688"/>
    </source>
</evidence>
<dbReference type="InterPro" id="IPR027417">
    <property type="entry name" value="P-loop_NTPase"/>
</dbReference>
<dbReference type="InterPro" id="IPR003439">
    <property type="entry name" value="ABC_transporter-like_ATP-bd"/>
</dbReference>
<dbReference type="GO" id="GO:0005524">
    <property type="term" value="F:ATP binding"/>
    <property type="evidence" value="ECO:0007669"/>
    <property type="project" value="UniProtKB-KW"/>
</dbReference>
<accession>A0ABU2IL39</accession>
<comment type="caution">
    <text evidence="6">The sequence shown here is derived from an EMBL/GenBank/DDBJ whole genome shotgun (WGS) entry which is preliminary data.</text>
</comment>
<evidence type="ECO:0000313" key="6">
    <source>
        <dbReference type="EMBL" id="MDT0113403.1"/>
    </source>
</evidence>
<keyword evidence="2" id="KW-0813">Transport</keyword>
<dbReference type="CDD" id="cd03255">
    <property type="entry name" value="ABC_MJ0796_LolCDE_FtsE"/>
    <property type="match status" value="1"/>
</dbReference>
<evidence type="ECO:0000256" key="2">
    <source>
        <dbReference type="ARBA" id="ARBA00022448"/>
    </source>
</evidence>
<keyword evidence="7" id="KW-1185">Reference proteome</keyword>
<dbReference type="EMBL" id="JASBAM010000001">
    <property type="protein sequence ID" value="MDT0113403.1"/>
    <property type="molecule type" value="Genomic_DNA"/>
</dbReference>
<dbReference type="Proteomes" id="UP001252688">
    <property type="component" value="Unassembled WGS sequence"/>
</dbReference>
<evidence type="ECO:0000256" key="4">
    <source>
        <dbReference type="ARBA" id="ARBA00022840"/>
    </source>
</evidence>
<name>A0ABU2IL39_9LIST</name>
<dbReference type="InterPro" id="IPR017911">
    <property type="entry name" value="MacB-like_ATP-bd"/>
</dbReference>
<dbReference type="SMART" id="SM00382">
    <property type="entry name" value="AAA"/>
    <property type="match status" value="1"/>
</dbReference>
<dbReference type="InterPro" id="IPR017871">
    <property type="entry name" value="ABC_transporter-like_CS"/>
</dbReference>
<dbReference type="RefSeq" id="WP_311178263.1">
    <property type="nucleotide sequence ID" value="NZ_JASAYY010000001.1"/>
</dbReference>
<proteinExistence type="inferred from homology"/>
<protein>
    <submittedName>
        <fullName evidence="6">ABC transporter ATP-binding protein</fullName>
    </submittedName>
</protein>
<dbReference type="PANTHER" id="PTHR42798">
    <property type="entry name" value="LIPOPROTEIN-RELEASING SYSTEM ATP-BINDING PROTEIN LOLD"/>
    <property type="match status" value="1"/>
</dbReference>
<evidence type="ECO:0000259" key="5">
    <source>
        <dbReference type="PROSITE" id="PS50893"/>
    </source>
</evidence>
<dbReference type="Gene3D" id="3.40.50.300">
    <property type="entry name" value="P-loop containing nucleotide triphosphate hydrolases"/>
    <property type="match status" value="1"/>
</dbReference>
<dbReference type="PROSITE" id="PS50893">
    <property type="entry name" value="ABC_TRANSPORTER_2"/>
    <property type="match status" value="1"/>
</dbReference>
<comment type="similarity">
    <text evidence="1">Belongs to the ABC transporter superfamily.</text>
</comment>
<dbReference type="InterPro" id="IPR003593">
    <property type="entry name" value="AAA+_ATPase"/>
</dbReference>
<feature type="domain" description="ABC transporter" evidence="5">
    <location>
        <begin position="5"/>
        <end position="223"/>
    </location>
</feature>
<gene>
    <name evidence="6" type="ORF">QJV37_04570</name>
</gene>
<sequence length="223" mass="25003">MSVLMCCENVSKTYSGNLQPTLVNINLTIKKNNLYFIKGPSGSGKSTLLNMLSLIDAHSSGIMKFNNFDISSMNTKAKNQILLNDIGMIFQKYNLLSPLNVIENIMMSRLYADFSKKDCIISKAKQVIKLLHLEGLEERKINQLSGGQQQRVAIARVLMQEPELLLADEPTANVDKETEAIIMDIFSQYREKGALIIVSHNDSYADIVDASYELNKGRISSYE</sequence>
<evidence type="ECO:0000256" key="1">
    <source>
        <dbReference type="ARBA" id="ARBA00005417"/>
    </source>
</evidence>
<keyword evidence="4 6" id="KW-0067">ATP-binding</keyword>
<dbReference type="Pfam" id="PF00005">
    <property type="entry name" value="ABC_tran"/>
    <property type="match status" value="1"/>
</dbReference>
<dbReference type="PANTHER" id="PTHR42798:SF7">
    <property type="entry name" value="ALPHA-D-RIBOSE 1-METHYLPHOSPHONATE 5-TRIPHOSPHATE SYNTHASE SUBUNIT PHNL"/>
    <property type="match status" value="1"/>
</dbReference>
<evidence type="ECO:0000256" key="3">
    <source>
        <dbReference type="ARBA" id="ARBA00022741"/>
    </source>
</evidence>
<organism evidence="6 7">
    <name type="scientific">Listeria cossartiae subsp. cayugensis</name>
    <dbReference type="NCBI Taxonomy" id="2713505"/>
    <lineage>
        <taxon>Bacteria</taxon>
        <taxon>Bacillati</taxon>
        <taxon>Bacillota</taxon>
        <taxon>Bacilli</taxon>
        <taxon>Bacillales</taxon>
        <taxon>Listeriaceae</taxon>
        <taxon>Listeria</taxon>
        <taxon>Listeria cossartiae</taxon>
    </lineage>
</organism>
<dbReference type="PROSITE" id="PS00211">
    <property type="entry name" value="ABC_TRANSPORTER_1"/>
    <property type="match status" value="1"/>
</dbReference>